<evidence type="ECO:0000256" key="1">
    <source>
        <dbReference type="ARBA" id="ARBA00012513"/>
    </source>
</evidence>
<dbReference type="Proteomes" id="UP001174934">
    <property type="component" value="Unassembled WGS sequence"/>
</dbReference>
<comment type="catalytic activity">
    <reaction evidence="7">
        <text>L-threonyl-[protein] + ATP = O-phospho-L-threonyl-[protein] + ADP + H(+)</text>
        <dbReference type="Rhea" id="RHEA:46608"/>
        <dbReference type="Rhea" id="RHEA-COMP:11060"/>
        <dbReference type="Rhea" id="RHEA-COMP:11605"/>
        <dbReference type="ChEBI" id="CHEBI:15378"/>
        <dbReference type="ChEBI" id="CHEBI:30013"/>
        <dbReference type="ChEBI" id="CHEBI:30616"/>
        <dbReference type="ChEBI" id="CHEBI:61977"/>
        <dbReference type="ChEBI" id="CHEBI:456216"/>
        <dbReference type="EC" id="2.7.11.1"/>
    </reaction>
</comment>
<dbReference type="EMBL" id="JAULSR010000003">
    <property type="protein sequence ID" value="KAK0624989.1"/>
    <property type="molecule type" value="Genomic_DNA"/>
</dbReference>
<dbReference type="InterPro" id="IPR011009">
    <property type="entry name" value="Kinase-like_dom_sf"/>
</dbReference>
<reference evidence="10" key="1">
    <citation type="submission" date="2023-06" db="EMBL/GenBank/DDBJ databases">
        <title>Genome-scale phylogeny and comparative genomics of the fungal order Sordariales.</title>
        <authorList>
            <consortium name="Lawrence Berkeley National Laboratory"/>
            <person name="Hensen N."/>
            <person name="Bonometti L."/>
            <person name="Westerberg I."/>
            <person name="Brannstrom I.O."/>
            <person name="Guillou S."/>
            <person name="Cros-Aarteil S."/>
            <person name="Calhoun S."/>
            <person name="Haridas S."/>
            <person name="Kuo A."/>
            <person name="Mondo S."/>
            <person name="Pangilinan J."/>
            <person name="Riley R."/>
            <person name="LaButti K."/>
            <person name="Andreopoulos B."/>
            <person name="Lipzen A."/>
            <person name="Chen C."/>
            <person name="Yanf M."/>
            <person name="Daum C."/>
            <person name="Ng V."/>
            <person name="Clum A."/>
            <person name="Steindorff A."/>
            <person name="Ohm R."/>
            <person name="Martin F."/>
            <person name="Silar P."/>
            <person name="Natvig D."/>
            <person name="Lalanne C."/>
            <person name="Gautier V."/>
            <person name="Ament-velasquez S.L."/>
            <person name="Kruys A."/>
            <person name="Hutchinson M.I."/>
            <person name="Powell A.J."/>
            <person name="Barry K."/>
            <person name="Miller A.N."/>
            <person name="Grigoriev I.V."/>
            <person name="Debuchy R."/>
            <person name="Gladieux P."/>
            <person name="Thoren M.H."/>
            <person name="Johannesson H."/>
        </authorList>
    </citation>
    <scope>NUCLEOTIDE SEQUENCE</scope>
    <source>
        <strain evidence="10">SMH3391-2</strain>
    </source>
</reference>
<name>A0AA39X0F2_9PEZI</name>
<feature type="non-terminal residue" evidence="10">
    <location>
        <position position="1"/>
    </location>
</feature>
<dbReference type="PROSITE" id="PS00108">
    <property type="entry name" value="PROTEIN_KINASE_ST"/>
    <property type="match status" value="1"/>
</dbReference>
<protein>
    <recommendedName>
        <fullName evidence="1">non-specific serine/threonine protein kinase</fullName>
        <ecNumber evidence="1">2.7.11.1</ecNumber>
    </recommendedName>
</protein>
<keyword evidence="4" id="KW-0547">Nucleotide-binding</keyword>
<evidence type="ECO:0000256" key="2">
    <source>
        <dbReference type="ARBA" id="ARBA00022527"/>
    </source>
</evidence>
<dbReference type="Pfam" id="PF00069">
    <property type="entry name" value="Pkinase"/>
    <property type="match status" value="1"/>
</dbReference>
<dbReference type="InterPro" id="IPR050660">
    <property type="entry name" value="NEK_Ser/Thr_kinase"/>
</dbReference>
<dbReference type="PANTHER" id="PTHR43671">
    <property type="entry name" value="SERINE/THREONINE-PROTEIN KINASE NEK"/>
    <property type="match status" value="1"/>
</dbReference>
<dbReference type="PROSITE" id="PS50011">
    <property type="entry name" value="PROTEIN_KINASE_DOM"/>
    <property type="match status" value="1"/>
</dbReference>
<dbReference type="InterPro" id="IPR008271">
    <property type="entry name" value="Ser/Thr_kinase_AS"/>
</dbReference>
<sequence length="92" mass="10268">QTAKALEYLHGRRVVHRDLKPENILIKSREPFVIAVSDFGLARVLDRSVMGSQLGTPGYKAPEFYEYGSDGNINYTNSVDIWALGVVAIRCL</sequence>
<evidence type="ECO:0000256" key="4">
    <source>
        <dbReference type="ARBA" id="ARBA00022741"/>
    </source>
</evidence>
<evidence type="ECO:0000259" key="9">
    <source>
        <dbReference type="PROSITE" id="PS50011"/>
    </source>
</evidence>
<keyword evidence="5 10" id="KW-0418">Kinase</keyword>
<organism evidence="10 11">
    <name type="scientific">Bombardia bombarda</name>
    <dbReference type="NCBI Taxonomy" id="252184"/>
    <lineage>
        <taxon>Eukaryota</taxon>
        <taxon>Fungi</taxon>
        <taxon>Dikarya</taxon>
        <taxon>Ascomycota</taxon>
        <taxon>Pezizomycotina</taxon>
        <taxon>Sordariomycetes</taxon>
        <taxon>Sordariomycetidae</taxon>
        <taxon>Sordariales</taxon>
        <taxon>Lasiosphaeriaceae</taxon>
        <taxon>Bombardia</taxon>
    </lineage>
</organism>
<dbReference type="PANTHER" id="PTHR43671:SF98">
    <property type="entry name" value="SERINE_THREONINE-PROTEIN KINASE NEK11"/>
    <property type="match status" value="1"/>
</dbReference>
<evidence type="ECO:0000313" key="10">
    <source>
        <dbReference type="EMBL" id="KAK0624989.1"/>
    </source>
</evidence>
<gene>
    <name evidence="10" type="ORF">B0T17DRAFT_473258</name>
</gene>
<keyword evidence="11" id="KW-1185">Reference proteome</keyword>
<dbReference type="Gene3D" id="1.10.510.10">
    <property type="entry name" value="Transferase(Phosphotransferase) domain 1"/>
    <property type="match status" value="1"/>
</dbReference>
<keyword evidence="2" id="KW-0723">Serine/threonine-protein kinase</keyword>
<keyword evidence="6" id="KW-0067">ATP-binding</keyword>
<evidence type="ECO:0000256" key="5">
    <source>
        <dbReference type="ARBA" id="ARBA00022777"/>
    </source>
</evidence>
<dbReference type="GO" id="GO:0005524">
    <property type="term" value="F:ATP binding"/>
    <property type="evidence" value="ECO:0007669"/>
    <property type="project" value="UniProtKB-KW"/>
</dbReference>
<dbReference type="EC" id="2.7.11.1" evidence="1"/>
<evidence type="ECO:0000256" key="6">
    <source>
        <dbReference type="ARBA" id="ARBA00022840"/>
    </source>
</evidence>
<evidence type="ECO:0000256" key="8">
    <source>
        <dbReference type="ARBA" id="ARBA00048679"/>
    </source>
</evidence>
<dbReference type="AlphaFoldDB" id="A0AA39X0F2"/>
<comment type="catalytic activity">
    <reaction evidence="8">
        <text>L-seryl-[protein] + ATP = O-phospho-L-seryl-[protein] + ADP + H(+)</text>
        <dbReference type="Rhea" id="RHEA:17989"/>
        <dbReference type="Rhea" id="RHEA-COMP:9863"/>
        <dbReference type="Rhea" id="RHEA-COMP:11604"/>
        <dbReference type="ChEBI" id="CHEBI:15378"/>
        <dbReference type="ChEBI" id="CHEBI:29999"/>
        <dbReference type="ChEBI" id="CHEBI:30616"/>
        <dbReference type="ChEBI" id="CHEBI:83421"/>
        <dbReference type="ChEBI" id="CHEBI:456216"/>
        <dbReference type="EC" id="2.7.11.1"/>
    </reaction>
</comment>
<dbReference type="InterPro" id="IPR000719">
    <property type="entry name" value="Prot_kinase_dom"/>
</dbReference>
<accession>A0AA39X0F2</accession>
<feature type="domain" description="Protein kinase" evidence="9">
    <location>
        <begin position="1"/>
        <end position="92"/>
    </location>
</feature>
<keyword evidence="3" id="KW-0808">Transferase</keyword>
<evidence type="ECO:0000313" key="11">
    <source>
        <dbReference type="Proteomes" id="UP001174934"/>
    </source>
</evidence>
<dbReference type="SUPFAM" id="SSF56112">
    <property type="entry name" value="Protein kinase-like (PK-like)"/>
    <property type="match status" value="1"/>
</dbReference>
<evidence type="ECO:0000256" key="3">
    <source>
        <dbReference type="ARBA" id="ARBA00022679"/>
    </source>
</evidence>
<dbReference type="GO" id="GO:0004674">
    <property type="term" value="F:protein serine/threonine kinase activity"/>
    <property type="evidence" value="ECO:0007669"/>
    <property type="project" value="UniProtKB-KW"/>
</dbReference>
<comment type="caution">
    <text evidence="10">The sequence shown here is derived from an EMBL/GenBank/DDBJ whole genome shotgun (WGS) entry which is preliminary data.</text>
</comment>
<evidence type="ECO:0000256" key="7">
    <source>
        <dbReference type="ARBA" id="ARBA00047899"/>
    </source>
</evidence>
<proteinExistence type="predicted"/>
<feature type="non-terminal residue" evidence="10">
    <location>
        <position position="92"/>
    </location>
</feature>